<dbReference type="Pfam" id="PF17319">
    <property type="entry name" value="DUF5362"/>
    <property type="match status" value="1"/>
</dbReference>
<sequence>METNNLLDLQIDPESGSLLSEAAKWGKFLAIVGFVGCGFMLLGGLMLAAMSSTISSQMEAMGGTGAATFYSSGMGTALYIGMAVLYLFPCLYLYRFAGRMQEALRSTDQGVLNSSFANLKSMFKFMGILTIIIIAFSILAFIFAIVAATTLA</sequence>
<organism evidence="2 3">
    <name type="scientific">Chitinophaga lutea</name>
    <dbReference type="NCBI Taxonomy" id="2488634"/>
    <lineage>
        <taxon>Bacteria</taxon>
        <taxon>Pseudomonadati</taxon>
        <taxon>Bacteroidota</taxon>
        <taxon>Chitinophagia</taxon>
        <taxon>Chitinophagales</taxon>
        <taxon>Chitinophagaceae</taxon>
        <taxon>Chitinophaga</taxon>
    </lineage>
</organism>
<dbReference type="EMBL" id="RPDH01000003">
    <property type="protein sequence ID" value="RPE06002.1"/>
    <property type="molecule type" value="Genomic_DNA"/>
</dbReference>
<protein>
    <recommendedName>
        <fullName evidence="4">DUF5362 domain-containing protein</fullName>
    </recommendedName>
</protein>
<dbReference type="OrthoDB" id="1121797at2"/>
<keyword evidence="1" id="KW-1133">Transmembrane helix</keyword>
<dbReference type="InterPro" id="IPR035287">
    <property type="entry name" value="DUF5362"/>
</dbReference>
<reference evidence="2 3" key="1">
    <citation type="submission" date="2018-11" db="EMBL/GenBank/DDBJ databases">
        <title>Chitinophaga lutea sp.nov., isolate from arsenic contaminated soil.</title>
        <authorList>
            <person name="Zong Y."/>
        </authorList>
    </citation>
    <scope>NUCLEOTIDE SEQUENCE [LARGE SCALE GENOMIC DNA]</scope>
    <source>
        <strain evidence="2 3">ZY74</strain>
    </source>
</reference>
<proteinExistence type="predicted"/>
<accession>A0A3N4PBE4</accession>
<evidence type="ECO:0000256" key="1">
    <source>
        <dbReference type="SAM" id="Phobius"/>
    </source>
</evidence>
<feature type="transmembrane region" description="Helical" evidence="1">
    <location>
        <begin position="69"/>
        <end position="94"/>
    </location>
</feature>
<feature type="transmembrane region" description="Helical" evidence="1">
    <location>
        <begin position="28"/>
        <end position="49"/>
    </location>
</feature>
<evidence type="ECO:0000313" key="3">
    <source>
        <dbReference type="Proteomes" id="UP000278351"/>
    </source>
</evidence>
<name>A0A3N4PBE4_9BACT</name>
<comment type="caution">
    <text evidence="2">The sequence shown here is derived from an EMBL/GenBank/DDBJ whole genome shotgun (WGS) entry which is preliminary data.</text>
</comment>
<feature type="transmembrane region" description="Helical" evidence="1">
    <location>
        <begin position="125"/>
        <end position="148"/>
    </location>
</feature>
<evidence type="ECO:0000313" key="2">
    <source>
        <dbReference type="EMBL" id="RPE06002.1"/>
    </source>
</evidence>
<dbReference type="AlphaFoldDB" id="A0A3N4PBE4"/>
<keyword evidence="1" id="KW-0472">Membrane</keyword>
<keyword evidence="1" id="KW-0812">Transmembrane</keyword>
<keyword evidence="3" id="KW-1185">Reference proteome</keyword>
<dbReference type="Proteomes" id="UP000278351">
    <property type="component" value="Unassembled WGS sequence"/>
</dbReference>
<evidence type="ECO:0008006" key="4">
    <source>
        <dbReference type="Google" id="ProtNLM"/>
    </source>
</evidence>
<dbReference type="RefSeq" id="WP_123849653.1">
    <property type="nucleotide sequence ID" value="NZ_RPDH01000003.1"/>
</dbReference>
<gene>
    <name evidence="2" type="ORF">EGT74_27010</name>
</gene>